<keyword evidence="2 7" id="KW-0560">Oxidoreductase</keyword>
<dbReference type="EMBL" id="UOFJ01000180">
    <property type="protein sequence ID" value="VAW65455.1"/>
    <property type="molecule type" value="Genomic_DNA"/>
</dbReference>
<evidence type="ECO:0000256" key="1">
    <source>
        <dbReference type="ARBA" id="ARBA00022605"/>
    </source>
</evidence>
<dbReference type="GO" id="GO:0006571">
    <property type="term" value="P:tyrosine biosynthetic process"/>
    <property type="evidence" value="ECO:0007669"/>
    <property type="project" value="InterPro"/>
</dbReference>
<comment type="pathway">
    <text evidence="5">Amino-acid biosynthesis.</text>
</comment>
<feature type="domain" description="Prephenate/arogenate dehydrogenase" evidence="6">
    <location>
        <begin position="3"/>
        <end position="289"/>
    </location>
</feature>
<evidence type="ECO:0000259" key="6">
    <source>
        <dbReference type="PROSITE" id="PS51176"/>
    </source>
</evidence>
<reference evidence="7" key="1">
    <citation type="submission" date="2018-06" db="EMBL/GenBank/DDBJ databases">
        <authorList>
            <person name="Zhirakovskaya E."/>
        </authorList>
    </citation>
    <scope>NUCLEOTIDE SEQUENCE</scope>
</reference>
<dbReference type="InterPro" id="IPR046825">
    <property type="entry name" value="PDH_C"/>
</dbReference>
<dbReference type="AlphaFoldDB" id="A0A3B0XAW4"/>
<sequence>MIKHLCVIGTGLIGGSLALALKKSGHVAQITGLGREAEQSLKNLQKAKELGVIDHYETSYAKAITPADMVFIAVPIGAMADVFYQIAPHLRPHAIVTDGASSKHTVIDAAIKKLGKKVSQFVPGHPIAGTEKSGVEAAFPTLYNGRRVVLTPLEENTQASIASVRDMWLAAGAKVDEMGARHHDLVLAATSHLPHVLAFALVDSLNKMDDADEVFKYAAGGFRDFTRIASSDAVMWRDICLNNSEAILAMMHRYQDELDILKQAILASDGDQLMEIFSDAKRARDSFCM</sequence>
<dbReference type="Pfam" id="PF20463">
    <property type="entry name" value="PDH_C"/>
    <property type="match status" value="1"/>
</dbReference>
<gene>
    <name evidence="7" type="ORF">MNBD_GAMMA10-2074</name>
</gene>
<evidence type="ECO:0000256" key="4">
    <source>
        <dbReference type="ARBA" id="ARBA00023141"/>
    </source>
</evidence>
<keyword evidence="4" id="KW-0057">Aromatic amino acid biosynthesis</keyword>
<evidence type="ECO:0000256" key="2">
    <source>
        <dbReference type="ARBA" id="ARBA00023002"/>
    </source>
</evidence>
<evidence type="ECO:0000256" key="5">
    <source>
        <dbReference type="ARBA" id="ARBA00029440"/>
    </source>
</evidence>
<evidence type="ECO:0000256" key="3">
    <source>
        <dbReference type="ARBA" id="ARBA00023027"/>
    </source>
</evidence>
<dbReference type="PANTHER" id="PTHR21363">
    <property type="entry name" value="PREPHENATE DEHYDROGENASE"/>
    <property type="match status" value="1"/>
</dbReference>
<dbReference type="Gene3D" id="1.10.3660.10">
    <property type="entry name" value="6-phosphogluconate dehydrogenase C-terminal like domain"/>
    <property type="match status" value="1"/>
</dbReference>
<dbReference type="GO" id="GO:0004665">
    <property type="term" value="F:prephenate dehydrogenase (NADP+) activity"/>
    <property type="evidence" value="ECO:0007669"/>
    <property type="project" value="InterPro"/>
</dbReference>
<dbReference type="Gene3D" id="3.40.50.720">
    <property type="entry name" value="NAD(P)-binding Rossmann-like Domain"/>
    <property type="match status" value="1"/>
</dbReference>
<dbReference type="PANTHER" id="PTHR21363:SF0">
    <property type="entry name" value="PREPHENATE DEHYDROGENASE [NADP(+)]"/>
    <property type="match status" value="1"/>
</dbReference>
<dbReference type="FunFam" id="1.10.3660.10:FF:000003">
    <property type="entry name" value="Prephenate dehydrogenase"/>
    <property type="match status" value="1"/>
</dbReference>
<dbReference type="InterPro" id="IPR036291">
    <property type="entry name" value="NAD(P)-bd_dom_sf"/>
</dbReference>
<dbReference type="Pfam" id="PF02153">
    <property type="entry name" value="PDH_N"/>
    <property type="match status" value="1"/>
</dbReference>
<accession>A0A3B0XAW4</accession>
<dbReference type="PROSITE" id="PS51176">
    <property type="entry name" value="PDH_ADH"/>
    <property type="match status" value="1"/>
</dbReference>
<dbReference type="EC" id="1.3.1.12" evidence="7"/>
<dbReference type="GO" id="GO:0070403">
    <property type="term" value="F:NAD+ binding"/>
    <property type="evidence" value="ECO:0007669"/>
    <property type="project" value="InterPro"/>
</dbReference>
<dbReference type="FunFam" id="3.40.50.720:FF:000208">
    <property type="entry name" value="Prephenate dehydrogenase"/>
    <property type="match status" value="1"/>
</dbReference>
<dbReference type="SUPFAM" id="SSF48179">
    <property type="entry name" value="6-phosphogluconate dehydrogenase C-terminal domain-like"/>
    <property type="match status" value="1"/>
</dbReference>
<name>A0A3B0XAW4_9ZZZZ</name>
<dbReference type="SUPFAM" id="SSF51735">
    <property type="entry name" value="NAD(P)-binding Rossmann-fold domains"/>
    <property type="match status" value="1"/>
</dbReference>
<dbReference type="InterPro" id="IPR050812">
    <property type="entry name" value="Preph/Arog_dehydrog"/>
</dbReference>
<protein>
    <submittedName>
        <fullName evidence="7">Cyclohexadienyl dehydrogenase</fullName>
        <ecNumber evidence="7">1.3.1.12</ecNumber>
    </submittedName>
</protein>
<dbReference type="InterPro" id="IPR046826">
    <property type="entry name" value="PDH_N"/>
</dbReference>
<keyword evidence="3" id="KW-0520">NAD</keyword>
<keyword evidence="1" id="KW-0028">Amino-acid biosynthesis</keyword>
<dbReference type="InterPro" id="IPR003099">
    <property type="entry name" value="Prephen_DH"/>
</dbReference>
<proteinExistence type="predicted"/>
<dbReference type="GO" id="GO:0008977">
    <property type="term" value="F:prephenate dehydrogenase (NAD+) activity"/>
    <property type="evidence" value="ECO:0007669"/>
    <property type="project" value="UniProtKB-EC"/>
</dbReference>
<organism evidence="7">
    <name type="scientific">hydrothermal vent metagenome</name>
    <dbReference type="NCBI Taxonomy" id="652676"/>
    <lineage>
        <taxon>unclassified sequences</taxon>
        <taxon>metagenomes</taxon>
        <taxon>ecological metagenomes</taxon>
    </lineage>
</organism>
<dbReference type="InterPro" id="IPR008927">
    <property type="entry name" value="6-PGluconate_DH-like_C_sf"/>
</dbReference>
<evidence type="ECO:0000313" key="7">
    <source>
        <dbReference type="EMBL" id="VAW65455.1"/>
    </source>
</evidence>